<dbReference type="EMBL" id="CP000806">
    <property type="protein sequence ID" value="ACB53087.1"/>
    <property type="molecule type" value="Genomic_DNA"/>
</dbReference>
<protein>
    <submittedName>
        <fullName evidence="3">UDP-N-acetyl-D-mannosaminuronic acid transferase</fullName>
    </submittedName>
</protein>
<dbReference type="PANTHER" id="PTHR34136:SF1">
    <property type="entry name" value="UDP-N-ACETYL-D-MANNOSAMINURONIC ACID TRANSFERASE"/>
    <property type="match status" value="1"/>
</dbReference>
<evidence type="ECO:0000256" key="1">
    <source>
        <dbReference type="ARBA" id="ARBA00022676"/>
    </source>
</evidence>
<dbReference type="GO" id="GO:0016758">
    <property type="term" value="F:hexosyltransferase activity"/>
    <property type="evidence" value="ECO:0007669"/>
    <property type="project" value="TreeGrafter"/>
</dbReference>
<dbReference type="InterPro" id="IPR004629">
    <property type="entry name" value="WecG_TagA_CpsF"/>
</dbReference>
<organism evidence="3 4">
    <name type="scientific">Crocosphaera subtropica (strain ATCC 51142 / BH68)</name>
    <name type="common">Cyanothece sp. (strain ATCC 51142)</name>
    <dbReference type="NCBI Taxonomy" id="43989"/>
    <lineage>
        <taxon>Bacteria</taxon>
        <taxon>Bacillati</taxon>
        <taxon>Cyanobacteriota</taxon>
        <taxon>Cyanophyceae</taxon>
        <taxon>Oscillatoriophycideae</taxon>
        <taxon>Chroococcales</taxon>
        <taxon>Aphanothecaceae</taxon>
        <taxon>Crocosphaera</taxon>
        <taxon>Crocosphaera subtropica</taxon>
    </lineage>
</organism>
<dbReference type="eggNOG" id="COG1922">
    <property type="taxonomic scope" value="Bacteria"/>
</dbReference>
<dbReference type="KEGG" id="cyt:cce_3739"/>
<keyword evidence="4" id="KW-1185">Reference proteome</keyword>
<accession>B1X1Q7</accession>
<proteinExistence type="predicted"/>
<keyword evidence="1" id="KW-0328">Glycosyltransferase</keyword>
<dbReference type="STRING" id="43989.cce_3739"/>
<sequence length="286" mass="32808">MYPMKTVNILDVAIHNLSTEELLHALNHQGGVVVTPNVDHFMKLRKDPELREVYQQSDYRVCDSKIVQFASHFLGTPIQEKISGSDLFPAFYGYNKDNENIKIFLLGAREGVAKIAQEKINHKVGRNIIVDCYSPAYGFEQDEDECQSILEKIKASGATVVAVGLGAPKQEKWINRYKKELPMVKIFLAIGATIDFEAGYKSRSPKWMSEAGLEWLYRLLCEPQRLWKRYLIESMPFFGLIVHQKIMTVVSGQPSILWKMLKGISHKKWAVIRFWIIILTLSKTFL</sequence>
<gene>
    <name evidence="3" type="ordered locus">cce_3739</name>
</gene>
<dbReference type="NCBIfam" id="TIGR00696">
    <property type="entry name" value="wecG_tagA_cpsF"/>
    <property type="match status" value="1"/>
</dbReference>
<dbReference type="CDD" id="cd06533">
    <property type="entry name" value="Glyco_transf_WecG_TagA"/>
    <property type="match status" value="1"/>
</dbReference>
<evidence type="ECO:0000313" key="3">
    <source>
        <dbReference type="EMBL" id="ACB53087.1"/>
    </source>
</evidence>
<keyword evidence="2 3" id="KW-0808">Transferase</keyword>
<evidence type="ECO:0000313" key="4">
    <source>
        <dbReference type="Proteomes" id="UP000001203"/>
    </source>
</evidence>
<dbReference type="HOGENOM" id="CLU_063203_0_0_3"/>
<dbReference type="AlphaFoldDB" id="B1X1Q7"/>
<dbReference type="Pfam" id="PF03808">
    <property type="entry name" value="Glyco_tran_WecG"/>
    <property type="match status" value="1"/>
</dbReference>
<dbReference type="CAZy" id="GT26">
    <property type="family name" value="Glycosyltransferase Family 26"/>
</dbReference>
<name>B1X1Q7_CROS5</name>
<dbReference type="Proteomes" id="UP000001203">
    <property type="component" value="Chromosome circular"/>
</dbReference>
<evidence type="ECO:0000256" key="2">
    <source>
        <dbReference type="ARBA" id="ARBA00022679"/>
    </source>
</evidence>
<reference evidence="3 4" key="1">
    <citation type="journal article" date="2008" name="Proc. Natl. Acad. Sci. U.S.A.">
        <title>The genome of Cyanothece 51142, a unicellular diazotrophic cyanobacterium important in the marine nitrogen cycle.</title>
        <authorList>
            <person name="Welsh E.A."/>
            <person name="Liberton M."/>
            <person name="Stoeckel J."/>
            <person name="Loh T."/>
            <person name="Elvitigala T."/>
            <person name="Wang C."/>
            <person name="Wollam A."/>
            <person name="Fulton R.S."/>
            <person name="Clifton S.W."/>
            <person name="Jacobs J.M."/>
            <person name="Aurora R."/>
            <person name="Ghosh B.K."/>
            <person name="Sherman L.A."/>
            <person name="Smith R.D."/>
            <person name="Wilson R.K."/>
            <person name="Pakrasi H.B."/>
        </authorList>
    </citation>
    <scope>NUCLEOTIDE SEQUENCE [LARGE SCALE GENOMIC DNA]</scope>
    <source>
        <strain evidence="4">ATCC 51142 / BH68</strain>
    </source>
</reference>
<dbReference type="PANTHER" id="PTHR34136">
    <property type="match status" value="1"/>
</dbReference>